<dbReference type="PANTHER" id="PTHR46572:SF1">
    <property type="entry name" value="RHO1 GUANINE NUCLEOTIDE EXCHANGE FACTOR TUS1"/>
    <property type="match status" value="1"/>
</dbReference>
<reference evidence="6 7" key="1">
    <citation type="journal article" date="2010" name="Proc. Natl. Acad. Sci. U.S.A.">
        <title>Insights into evolution of multicellular fungi from the assembled chromosomes of the mushroom Coprinopsis cinerea (Coprinus cinereus).</title>
        <authorList>
            <person name="Stajich J.E."/>
            <person name="Wilke S.K."/>
            <person name="Ahren D."/>
            <person name="Au C.H."/>
            <person name="Birren B.W."/>
            <person name="Borodovsky M."/>
            <person name="Burns C."/>
            <person name="Canback B."/>
            <person name="Casselton L.A."/>
            <person name="Cheng C.K."/>
            <person name="Deng J."/>
            <person name="Dietrich F.S."/>
            <person name="Fargo D.C."/>
            <person name="Farman M.L."/>
            <person name="Gathman A.C."/>
            <person name="Goldberg J."/>
            <person name="Guigo R."/>
            <person name="Hoegger P.J."/>
            <person name="Hooker J.B."/>
            <person name="Huggins A."/>
            <person name="James T.Y."/>
            <person name="Kamada T."/>
            <person name="Kilaru S."/>
            <person name="Kodira C."/>
            <person name="Kues U."/>
            <person name="Kupfer D."/>
            <person name="Kwan H.S."/>
            <person name="Lomsadze A."/>
            <person name="Li W."/>
            <person name="Lilly W.W."/>
            <person name="Ma L.J."/>
            <person name="Mackey A.J."/>
            <person name="Manning G."/>
            <person name="Martin F."/>
            <person name="Muraguchi H."/>
            <person name="Natvig D.O."/>
            <person name="Palmerini H."/>
            <person name="Ramesh M.A."/>
            <person name="Rehmeyer C.J."/>
            <person name="Roe B.A."/>
            <person name="Shenoy N."/>
            <person name="Stanke M."/>
            <person name="Ter-Hovhannisyan V."/>
            <person name="Tunlid A."/>
            <person name="Velagapudi R."/>
            <person name="Vision T.J."/>
            <person name="Zeng Q."/>
            <person name="Zolan M.E."/>
            <person name="Pukkila P.J."/>
        </authorList>
    </citation>
    <scope>NUCLEOTIDE SEQUENCE [LARGE SCALE GENOMIC DNA]</scope>
    <source>
        <strain evidence="7">Okayama-7 / 130 / ATCC MYA-4618 / FGSC 9003</strain>
    </source>
</reference>
<dbReference type="RefSeq" id="XP_001836445.2">
    <property type="nucleotide sequence ID" value="XM_001836393.2"/>
</dbReference>
<dbReference type="PROSITE" id="PS50003">
    <property type="entry name" value="PH_DOMAIN"/>
    <property type="match status" value="1"/>
</dbReference>
<keyword evidence="1" id="KW-0344">Guanine-nucleotide releasing factor</keyword>
<evidence type="ECO:0000259" key="4">
    <source>
        <dbReference type="PROSITE" id="PS50010"/>
    </source>
</evidence>
<dbReference type="InParanoid" id="A8NUF6"/>
<evidence type="ECO:0000313" key="6">
    <source>
        <dbReference type="EMBL" id="EAU85398.2"/>
    </source>
</evidence>
<dbReference type="GeneID" id="6012988"/>
<dbReference type="EMBL" id="AACS02000004">
    <property type="protein sequence ID" value="EAU85398.2"/>
    <property type="molecule type" value="Genomic_DNA"/>
</dbReference>
<feature type="domain" description="CNH" evidence="5">
    <location>
        <begin position="699"/>
        <end position="1014"/>
    </location>
</feature>
<gene>
    <name evidence="6" type="ORF">CC1G_07092</name>
</gene>
<dbReference type="SUPFAM" id="SSF48065">
    <property type="entry name" value="DBL homology domain (DH-domain)"/>
    <property type="match status" value="1"/>
</dbReference>
<feature type="compositionally biased region" description="Low complexity" evidence="2">
    <location>
        <begin position="218"/>
        <end position="232"/>
    </location>
</feature>
<evidence type="ECO:0000256" key="1">
    <source>
        <dbReference type="ARBA" id="ARBA00022658"/>
    </source>
</evidence>
<dbReference type="GO" id="GO:0005085">
    <property type="term" value="F:guanyl-nucleotide exchange factor activity"/>
    <property type="evidence" value="ECO:0007669"/>
    <property type="project" value="UniProtKB-KW"/>
</dbReference>
<feature type="compositionally biased region" description="Polar residues" evidence="2">
    <location>
        <begin position="233"/>
        <end position="246"/>
    </location>
</feature>
<feature type="domain" description="DH" evidence="4">
    <location>
        <begin position="378"/>
        <end position="573"/>
    </location>
</feature>
<feature type="region of interest" description="Disordered" evidence="2">
    <location>
        <begin position="1"/>
        <end position="98"/>
    </location>
</feature>
<feature type="compositionally biased region" description="Low complexity" evidence="2">
    <location>
        <begin position="199"/>
        <end position="209"/>
    </location>
</feature>
<dbReference type="InterPro" id="IPR000219">
    <property type="entry name" value="DH_dom"/>
</dbReference>
<dbReference type="Proteomes" id="UP000001861">
    <property type="component" value="Unassembled WGS sequence"/>
</dbReference>
<dbReference type="PROSITE" id="PS50010">
    <property type="entry name" value="DH_2"/>
    <property type="match status" value="1"/>
</dbReference>
<dbReference type="OMA" id="RDQHPLI"/>
<feature type="compositionally biased region" description="Low complexity" evidence="2">
    <location>
        <begin position="51"/>
        <end position="60"/>
    </location>
</feature>
<feature type="domain" description="PH" evidence="3">
    <location>
        <begin position="608"/>
        <end position="733"/>
    </location>
</feature>
<accession>A8NUF6</accession>
<dbReference type="SMART" id="SM00325">
    <property type="entry name" value="RhoGEF"/>
    <property type="match status" value="1"/>
</dbReference>
<dbReference type="CDD" id="cd00160">
    <property type="entry name" value="RhoGEF"/>
    <property type="match status" value="1"/>
</dbReference>
<dbReference type="InterPro" id="IPR001180">
    <property type="entry name" value="CNH_dom"/>
</dbReference>
<evidence type="ECO:0000259" key="5">
    <source>
        <dbReference type="PROSITE" id="PS50219"/>
    </source>
</evidence>
<dbReference type="SUPFAM" id="SSF50729">
    <property type="entry name" value="PH domain-like"/>
    <property type="match status" value="1"/>
</dbReference>
<evidence type="ECO:0000313" key="7">
    <source>
        <dbReference type="Proteomes" id="UP000001861"/>
    </source>
</evidence>
<comment type="caution">
    <text evidence="6">The sequence shown here is derived from an EMBL/GenBank/DDBJ whole genome shotgun (WGS) entry which is preliminary data.</text>
</comment>
<evidence type="ECO:0000256" key="2">
    <source>
        <dbReference type="SAM" id="MobiDB-lite"/>
    </source>
</evidence>
<organism evidence="6 7">
    <name type="scientific">Coprinopsis cinerea (strain Okayama-7 / 130 / ATCC MYA-4618 / FGSC 9003)</name>
    <name type="common">Inky cap fungus</name>
    <name type="synonym">Hormographiella aspergillata</name>
    <dbReference type="NCBI Taxonomy" id="240176"/>
    <lineage>
        <taxon>Eukaryota</taxon>
        <taxon>Fungi</taxon>
        <taxon>Dikarya</taxon>
        <taxon>Basidiomycota</taxon>
        <taxon>Agaricomycotina</taxon>
        <taxon>Agaricomycetes</taxon>
        <taxon>Agaricomycetidae</taxon>
        <taxon>Agaricales</taxon>
        <taxon>Agaricineae</taxon>
        <taxon>Psathyrellaceae</taxon>
        <taxon>Coprinopsis</taxon>
    </lineage>
</organism>
<dbReference type="InterPro" id="IPR011993">
    <property type="entry name" value="PH-like_dom_sf"/>
</dbReference>
<dbReference type="PANTHER" id="PTHR46572">
    <property type="entry name" value="RHO1 GDP-GTP EXCHANGE PROTEIN 1-RELATED"/>
    <property type="match status" value="1"/>
</dbReference>
<dbReference type="Pfam" id="PF00621">
    <property type="entry name" value="RhoGEF"/>
    <property type="match status" value="1"/>
</dbReference>
<feature type="region of interest" description="Disordered" evidence="2">
    <location>
        <begin position="1047"/>
        <end position="1069"/>
    </location>
</feature>
<feature type="compositionally biased region" description="Polar residues" evidence="2">
    <location>
        <begin position="1048"/>
        <end position="1058"/>
    </location>
</feature>
<dbReference type="Gene3D" id="2.30.29.30">
    <property type="entry name" value="Pleckstrin-homology domain (PH domain)/Phosphotyrosine-binding domain (PTB)"/>
    <property type="match status" value="1"/>
</dbReference>
<dbReference type="AlphaFoldDB" id="A8NUF6"/>
<proteinExistence type="predicted"/>
<feature type="compositionally biased region" description="Pro residues" evidence="2">
    <location>
        <begin position="166"/>
        <end position="198"/>
    </location>
</feature>
<dbReference type="InterPro" id="IPR052233">
    <property type="entry name" value="Rho-type_GEFs"/>
</dbReference>
<name>A8NUF6_COPC7</name>
<dbReference type="OrthoDB" id="2272012at2759"/>
<dbReference type="VEuPathDB" id="FungiDB:CC1G_07092"/>
<evidence type="ECO:0000259" key="3">
    <source>
        <dbReference type="PROSITE" id="PS50003"/>
    </source>
</evidence>
<keyword evidence="7" id="KW-1185">Reference proteome</keyword>
<dbReference type="HOGENOM" id="CLU_005275_0_0_1"/>
<dbReference type="SMART" id="SM00233">
    <property type="entry name" value="PH"/>
    <property type="match status" value="1"/>
</dbReference>
<dbReference type="InterPro" id="IPR035899">
    <property type="entry name" value="DBL_dom_sf"/>
</dbReference>
<dbReference type="Gene3D" id="1.20.900.10">
    <property type="entry name" value="Dbl homology (DH) domain"/>
    <property type="match status" value="1"/>
</dbReference>
<dbReference type="Pfam" id="PF00780">
    <property type="entry name" value="CNH"/>
    <property type="match status" value="1"/>
</dbReference>
<dbReference type="STRING" id="240176.A8NUF6"/>
<dbReference type="InterPro" id="IPR001849">
    <property type="entry name" value="PH_domain"/>
</dbReference>
<feature type="compositionally biased region" description="Low complexity" evidence="2">
    <location>
        <begin position="247"/>
        <end position="257"/>
    </location>
</feature>
<dbReference type="eggNOG" id="KOG4305">
    <property type="taxonomic scope" value="Eukaryota"/>
</dbReference>
<feature type="region of interest" description="Disordered" evidence="2">
    <location>
        <begin position="128"/>
        <end position="276"/>
    </location>
</feature>
<sequence length="1069" mass="119060">MQRIPGYIDNPLPPHLASYHQNTRPPPPPPAGVRQPSIPNGTGHYPGEVNSISWSSTSGSTNPFDLPEQDQDRSWLPTETPPTLPPAYDYTPNSVSGSSSWGLYPPVVQASEGHLNPQQYARQRVRSMSERGEWGGGVSTFGPASMAFPMPETPLSHSFSSMKLTPPVPPVPPLPPLPQQTSSQPPPSPPPRPPPPPSSSASSTSNVPSQDVSGSSNTPTTLERATTATATTVSHRISRTNIHVSRSNSESLAESAPASPPHRPNPHPHSKSDRGVFSNTNLLKLQGTVVNPSVPLFQPSNSYSKNPEQYPDALASPVDSTFSVDQESVIASELMGLSQDMSENIRRFQANELSESDQEWHKLVPKEALDALDPAEVKRQSMIFEFFKAEREYVSDLELVTEVFMKGMKEAQPAVIPEHLIGGFLHEVFGNVADLLKHHKVMLESLFERQREYHPLVHSISDIVLETALKPEFRGAYEIYIKHFPVAESLHQKQLSSNKRYASFLESVSSDPRVKKRDMKIFLSRPVTRLPRLNLLLESMLKQTNKEHDHPDLDTLPLVLGILGDCIKATQPGIETAERRVKFMDLCEHLVPGKGEITDMDLFDKERHLVYSGPVWMKGKSDNGFSDKWQELQAALLDNYFIIYQEERISPTVTKKIQTHRPIPLSFVRLASFNSDPDIRKEKEGGIFQTKDVPMYPFTFYHASLAHMKAFKLYVNSDAVRKKWYSSFVDALGVHQVKQESNPWYTQTQLVDGFFRIPREAVITPHSKATGRIVCAAPFGWYKALQFPSINYVTVLQGINNLVFNKFIIHYDTNVVSYSLDLLAMVAIGQGNPRMLEASRETVTPADHSVMFIRQVVMMDRVLWLIPKEAYDVVALTRTLGICTRDGIVTAGPSNLAGASTLPIPTILDSSPASVRLKSQIDGARPLGFLLVSSEEIMVVYDDLGCYVDTRGRPTRKCGYIRWETKVTSYAVRNAFLLLISSRNIEIRNIANGRLLQVIEGGDIRLLFSEPCLKPQDNVLVAMRGRFNDSQGLSEKVVELVLAEDPATAQSPNGNGSHPNAHMWADWDM</sequence>
<dbReference type="KEGG" id="cci:CC1G_07092"/>
<protein>
    <submittedName>
        <fullName evidence="6">Signal transducer</fullName>
    </submittedName>
</protein>
<dbReference type="PROSITE" id="PS50219">
    <property type="entry name" value="CNH"/>
    <property type="match status" value="1"/>
</dbReference>